<dbReference type="PATRIC" id="fig|220668.9.peg.2052"/>
<reference evidence="2 3" key="1">
    <citation type="journal article" date="2003" name="Proc. Natl. Acad. Sci. U.S.A.">
        <title>Complete genome sequence of Lactobacillus plantarum WCFS1.</title>
        <authorList>
            <person name="Kleerebezem M."/>
            <person name="Boekhorst J."/>
            <person name="van Kranenburg R."/>
            <person name="Molenaar D."/>
            <person name="Kuipers O.P."/>
            <person name="Leer R."/>
            <person name="Tarchini R."/>
            <person name="Peters S.A."/>
            <person name="Sandbrink H.M."/>
            <person name="Fiers M.W."/>
            <person name="Stiekema W."/>
            <person name="Lankhorst R.M."/>
            <person name="Bron P.A."/>
            <person name="Hoffer S.M."/>
            <person name="Groot M.N."/>
            <person name="Kerkhoven R."/>
            <person name="de Vries M."/>
            <person name="Ursing B."/>
            <person name="de Vos W.M."/>
            <person name="Siezen R.J."/>
        </authorList>
    </citation>
    <scope>NUCLEOTIDE SEQUENCE [LARGE SCALE GENOMIC DNA]</scope>
    <source>
        <strain evidence="3">ATCC BAA-793 / NCIMB 8826 / WCFS1</strain>
    </source>
</reference>
<accession>F9UQW8</accession>
<dbReference type="OrthoDB" id="9982114at2"/>
<dbReference type="STRING" id="220668.lp_2428"/>
<dbReference type="Proteomes" id="UP000000432">
    <property type="component" value="Chromosome"/>
</dbReference>
<evidence type="ECO:0000313" key="2">
    <source>
        <dbReference type="EMBL" id="CCC79607.1"/>
    </source>
</evidence>
<feature type="transmembrane region" description="Helical" evidence="1">
    <location>
        <begin position="12"/>
        <end position="38"/>
    </location>
</feature>
<keyword evidence="3" id="KW-1185">Reference proteome</keyword>
<name>F9UQW8_LACPL</name>
<dbReference type="AlphaFoldDB" id="F9UQW8"/>
<sequence>MNKAFILYRRFGMFYMIGYIFAGLILVIIASFGVVAAIETLREKRDTRPDIITNGNIKIKIDDGPTKYYRVDEVITNLNDKGSNEYQNDIKELVLHQLTDEDVAMKLLA</sequence>
<dbReference type="EMBL" id="AL935263">
    <property type="protein sequence ID" value="CCC79607.1"/>
    <property type="molecule type" value="Genomic_DNA"/>
</dbReference>
<dbReference type="KEGG" id="lpl:lp_2428"/>
<dbReference type="eggNOG" id="ENOG5030BP6">
    <property type="taxonomic scope" value="Bacteria"/>
</dbReference>
<keyword evidence="1" id="KW-0472">Membrane</keyword>
<gene>
    <name evidence="2" type="ordered locus">lp_2428</name>
</gene>
<keyword evidence="1" id="KW-0812">Transmembrane</keyword>
<dbReference type="EnsemblBacteria" id="CCC79607">
    <property type="protein sequence ID" value="CCC79607"/>
    <property type="gene ID" value="lp_2428"/>
</dbReference>
<reference evidence="2 3" key="3">
    <citation type="journal article" date="2012" name="J. Bacteriol.">
        <title>Complete resequencing and reannotation of the Lactobacillus plantarum WCFS1 genome.</title>
        <authorList>
            <person name="Siezen R.J."/>
            <person name="Francke C."/>
            <person name="Renckens B."/>
            <person name="Boekhorst J."/>
            <person name="Wels M."/>
            <person name="Kleerebezem M."/>
            <person name="van Hijum S.A.F.T."/>
        </authorList>
    </citation>
    <scope>NUCLEOTIDE SEQUENCE [LARGE SCALE GENOMIC DNA]</scope>
    <source>
        <strain evidence="3">ATCC BAA-793 / NCIMB 8826 / WCFS1</strain>
    </source>
</reference>
<proteinExistence type="predicted"/>
<evidence type="ECO:0000313" key="3">
    <source>
        <dbReference type="Proteomes" id="UP000000432"/>
    </source>
</evidence>
<organism evidence="2 3">
    <name type="scientific">Lactiplantibacillus plantarum (strain ATCC BAA-793 / NCIMB 8826 / WCFS1)</name>
    <name type="common">Lactobacillus plantarum</name>
    <dbReference type="NCBI Taxonomy" id="220668"/>
    <lineage>
        <taxon>Bacteria</taxon>
        <taxon>Bacillati</taxon>
        <taxon>Bacillota</taxon>
        <taxon>Bacilli</taxon>
        <taxon>Lactobacillales</taxon>
        <taxon>Lactobacillaceae</taxon>
        <taxon>Lactiplantibacillus</taxon>
    </lineage>
</organism>
<protein>
    <submittedName>
        <fullName evidence="2">Prophage P2a protein 29</fullName>
    </submittedName>
</protein>
<evidence type="ECO:0000256" key="1">
    <source>
        <dbReference type="SAM" id="Phobius"/>
    </source>
</evidence>
<reference key="2">
    <citation type="submission" date="2011-06" db="EMBL/GenBank/DDBJ databases">
        <title>Complete resequencing and reannotation of the Lactobacillus plantarum WCFS1 genome.</title>
        <authorList>
            <person name="Siezen R.J."/>
            <person name="Francke C."/>
            <person name="Renckens B."/>
            <person name="Boekhorst J."/>
            <person name="Wels M."/>
            <person name="Kleerebezem M."/>
            <person name="van Hijum S.A.F.T."/>
        </authorList>
    </citation>
    <scope>NUCLEOTIDE SEQUENCE</scope>
    <source>
        <strain>WCFS1</strain>
    </source>
</reference>
<dbReference type="HOGENOM" id="CLU_2260147_0_0_9"/>
<keyword evidence="1" id="KW-1133">Transmembrane helix</keyword>